<evidence type="ECO:0000313" key="1">
    <source>
        <dbReference type="EMBL" id="GAA3946417.1"/>
    </source>
</evidence>
<protein>
    <recommendedName>
        <fullName evidence="3">Alginate export protein</fullName>
    </recommendedName>
</protein>
<evidence type="ECO:0008006" key="3">
    <source>
        <dbReference type="Google" id="ProtNLM"/>
    </source>
</evidence>
<dbReference type="Proteomes" id="UP001501337">
    <property type="component" value="Unassembled WGS sequence"/>
</dbReference>
<keyword evidence="2" id="KW-1185">Reference proteome</keyword>
<dbReference type="EMBL" id="BAABBO010000001">
    <property type="protein sequence ID" value="GAA3946417.1"/>
    <property type="molecule type" value="Genomic_DNA"/>
</dbReference>
<gene>
    <name evidence="1" type="ORF">GCM10022278_01970</name>
</gene>
<organism evidence="1 2">
    <name type="scientific">Allohahella marinimesophila</name>
    <dbReference type="NCBI Taxonomy" id="1054972"/>
    <lineage>
        <taxon>Bacteria</taxon>
        <taxon>Pseudomonadati</taxon>
        <taxon>Pseudomonadota</taxon>
        <taxon>Gammaproteobacteria</taxon>
        <taxon>Oceanospirillales</taxon>
        <taxon>Hahellaceae</taxon>
        <taxon>Allohahella</taxon>
    </lineage>
</organism>
<name>A0ABP7NGN2_9GAMM</name>
<evidence type="ECO:0000313" key="2">
    <source>
        <dbReference type="Proteomes" id="UP001501337"/>
    </source>
</evidence>
<accession>A0ABP7NGN2</accession>
<proteinExistence type="predicted"/>
<sequence>MVEGRDQNYNAVRYLHEFSYRHSQRHPGPTEFGVRGTAGSVGSDVLYLDFRYRQDFEFNDGRQAFMLDIQRGEDLDGLYERQIFGFRHQLLEKTEVWLQGDVTADKSTADAYFSVRRYLGNESWLHASWILPDLYFNTKSDSADEFETEPATAFLQWHQPLKGEDEGLGTTLSLNYLPEAVIVSDTGQLRVESESISAALTHDWMLPAWWLTLDIGGERTQRAYRLRQAEGEVTPVGFDRYLWEITLQSTYTPHPNRPSLGLRYLSVREQGYFGRNLDDVGDIDRREPMIFGSLDFQVSERTQLTPELYLSWVDISQRFDSGRNRSRDEDGFIGKLAFPFVYLMSPEDNAVLTISPSILLHEARFGGGNLQVHWPL</sequence>
<comment type="caution">
    <text evidence="1">The sequence shown here is derived from an EMBL/GenBank/DDBJ whole genome shotgun (WGS) entry which is preliminary data.</text>
</comment>
<reference evidence="2" key="1">
    <citation type="journal article" date="2019" name="Int. J. Syst. Evol. Microbiol.">
        <title>The Global Catalogue of Microorganisms (GCM) 10K type strain sequencing project: providing services to taxonomists for standard genome sequencing and annotation.</title>
        <authorList>
            <consortium name="The Broad Institute Genomics Platform"/>
            <consortium name="The Broad Institute Genome Sequencing Center for Infectious Disease"/>
            <person name="Wu L."/>
            <person name="Ma J."/>
        </authorList>
    </citation>
    <scope>NUCLEOTIDE SEQUENCE [LARGE SCALE GENOMIC DNA]</scope>
    <source>
        <strain evidence="2">JCM 17555</strain>
    </source>
</reference>